<protein>
    <submittedName>
        <fullName evidence="1">Uncharacterized protein</fullName>
    </submittedName>
</protein>
<accession>A0ACC1NAW6</accession>
<evidence type="ECO:0000313" key="1">
    <source>
        <dbReference type="EMBL" id="KAJ2976425.1"/>
    </source>
</evidence>
<dbReference type="EMBL" id="JANJQO010000586">
    <property type="protein sequence ID" value="KAJ2976425.1"/>
    <property type="molecule type" value="Genomic_DNA"/>
</dbReference>
<keyword evidence="2" id="KW-1185">Reference proteome</keyword>
<gene>
    <name evidence="1" type="ORF">NQ176_g4962</name>
</gene>
<dbReference type="Proteomes" id="UP001143910">
    <property type="component" value="Unassembled WGS sequence"/>
</dbReference>
<proteinExistence type="predicted"/>
<organism evidence="1 2">
    <name type="scientific">Zarea fungicola</name>
    <dbReference type="NCBI Taxonomy" id="93591"/>
    <lineage>
        <taxon>Eukaryota</taxon>
        <taxon>Fungi</taxon>
        <taxon>Dikarya</taxon>
        <taxon>Ascomycota</taxon>
        <taxon>Pezizomycotina</taxon>
        <taxon>Sordariomycetes</taxon>
        <taxon>Hypocreomycetidae</taxon>
        <taxon>Hypocreales</taxon>
        <taxon>Cordycipitaceae</taxon>
        <taxon>Zarea</taxon>
    </lineage>
</organism>
<evidence type="ECO:0000313" key="2">
    <source>
        <dbReference type="Proteomes" id="UP001143910"/>
    </source>
</evidence>
<sequence length="323" mass="36059">MPAVLSTRPLILVTGSNGYLGTWTVQMLLERRYSVRAAVRTEQRGDYLREKFRSFGEYFQTVAVGDIEKPGAFNRAAQGVQGVIHTASPVTLAADDPQELIIPAVNGVTGLLESAKEFGSTIQRIVLTSSCAAILDTSDKDVTVSEEDWNYERVKESAWDFVKSHDKLDWDLVVINPPWMFGPPIHDLTGPESLNPSCQLFYDALVNNEFMGMEPTEHPGHGWVDVRDVAAAHIRALESQDAGGQRIIVSGGEWVWQDMINAALSLPGSIYKPHADVSGPKGVTTRLIKFDTRKEKRLLGIQFRTLQEHVYDILVDYIKRGWY</sequence>
<name>A0ACC1NAW6_9HYPO</name>
<comment type="caution">
    <text evidence="1">The sequence shown here is derived from an EMBL/GenBank/DDBJ whole genome shotgun (WGS) entry which is preliminary data.</text>
</comment>
<reference evidence="1" key="1">
    <citation type="submission" date="2022-08" db="EMBL/GenBank/DDBJ databases">
        <title>Genome Sequence of Lecanicillium fungicola.</title>
        <authorList>
            <person name="Buettner E."/>
        </authorList>
    </citation>
    <scope>NUCLEOTIDE SEQUENCE</scope>
    <source>
        <strain evidence="1">Babe33</strain>
    </source>
</reference>